<dbReference type="Proteomes" id="UP001501126">
    <property type="component" value="Unassembled WGS sequence"/>
</dbReference>
<keyword evidence="2" id="KW-1185">Reference proteome</keyword>
<sequence>MSVAQYNFYERNYLEPGADTVLFDKRSGTRHIDSLDRAYYNYQPSLFNNGRAYLPEFRDVKDWGTYRHLFADERPFYKADYHFTALPYVGFFYSFGGGGDQVLDLRYTHNFGNRVNLSFRYHRSADNGQMRNMSVNNNDLSLKLSYRGNHFRSYLDAYYGYDKYSESGGVTASQDLEPFTIDLFQTRKNDARAKVQRAYITSKNFLVLGKDSLSLWNVYFSPSWYVYERRYEETLSDTALINNANYSSTYTSDNWQEPHLLLDAGILFNKGKFRFSAGYTYDYWVYSNHANRIASSDNYLVSGLKWDFGKFRLDNDFRFFITGNPFEFSDKAKLTFAWNEKNRVGAEFLIENYFLEPFQMRYSANHFDWSNAYTNSTSTKRIFGNVFYEFSGKQKVRVNIRQLVINNQYLFENGNWSATGTTQSVFTPSLSASLRFWKFSSNTSAELFVSDKSVLQHPDYRIRSRFFFDSPVFKAKRLKIATGVEVNYIPNYRVASYIPELGLFYYSNAIQNNSINSLQLDFFLNFEIERFRFFVSANGLNNLWDNSPRFYAEGYPVRPFFLRLGLSWDFVN</sequence>
<reference evidence="2" key="1">
    <citation type="journal article" date="2019" name="Int. J. Syst. Evol. Microbiol.">
        <title>The Global Catalogue of Microorganisms (GCM) 10K type strain sequencing project: providing services to taxonomists for standard genome sequencing and annotation.</title>
        <authorList>
            <consortium name="The Broad Institute Genomics Platform"/>
            <consortium name="The Broad Institute Genome Sequencing Center for Infectious Disease"/>
            <person name="Wu L."/>
            <person name="Ma J."/>
        </authorList>
    </citation>
    <scope>NUCLEOTIDE SEQUENCE [LARGE SCALE GENOMIC DNA]</scope>
    <source>
        <strain evidence="2">JCM 16083</strain>
    </source>
</reference>
<dbReference type="Pfam" id="PF14121">
    <property type="entry name" value="Porin_10"/>
    <property type="match status" value="1"/>
</dbReference>
<protein>
    <recommendedName>
        <fullName evidence="3">Porin</fullName>
    </recommendedName>
</protein>
<evidence type="ECO:0008006" key="3">
    <source>
        <dbReference type="Google" id="ProtNLM"/>
    </source>
</evidence>
<evidence type="ECO:0000313" key="1">
    <source>
        <dbReference type="EMBL" id="GAA0874800.1"/>
    </source>
</evidence>
<dbReference type="EMBL" id="BAAAFH010000007">
    <property type="protein sequence ID" value="GAA0874800.1"/>
    <property type="molecule type" value="Genomic_DNA"/>
</dbReference>
<name>A0ABP3Y265_9FLAO</name>
<gene>
    <name evidence="1" type="ORF">GCM10009118_12080</name>
</gene>
<evidence type="ECO:0000313" key="2">
    <source>
        <dbReference type="Proteomes" id="UP001501126"/>
    </source>
</evidence>
<proteinExistence type="predicted"/>
<dbReference type="InterPro" id="IPR025631">
    <property type="entry name" value="Porin_10"/>
</dbReference>
<organism evidence="1 2">
    <name type="scientific">Wandonia haliotis</name>
    <dbReference type="NCBI Taxonomy" id="574963"/>
    <lineage>
        <taxon>Bacteria</taxon>
        <taxon>Pseudomonadati</taxon>
        <taxon>Bacteroidota</taxon>
        <taxon>Flavobacteriia</taxon>
        <taxon>Flavobacteriales</taxon>
        <taxon>Crocinitomicaceae</taxon>
        <taxon>Wandonia</taxon>
    </lineage>
</organism>
<comment type="caution">
    <text evidence="1">The sequence shown here is derived from an EMBL/GenBank/DDBJ whole genome shotgun (WGS) entry which is preliminary data.</text>
</comment>
<accession>A0ABP3Y265</accession>